<evidence type="ECO:0000259" key="4">
    <source>
        <dbReference type="PROSITE" id="PS51987"/>
    </source>
</evidence>
<gene>
    <name evidence="5" type="ORF">KIW84_062072</name>
</gene>
<dbReference type="PROSITE" id="PS51987">
    <property type="entry name" value="GS_CATALYTIC"/>
    <property type="match status" value="1"/>
</dbReference>
<comment type="similarity">
    <text evidence="2 3">Belongs to the glutamine synthetase family.</text>
</comment>
<dbReference type="Pfam" id="PF00120">
    <property type="entry name" value="Gln-synt_C"/>
    <property type="match status" value="1"/>
</dbReference>
<dbReference type="Gramene" id="Psat6g076360.1">
    <property type="protein sequence ID" value="Psat6g076360.1.cds"/>
    <property type="gene ID" value="Psat6g076360"/>
</dbReference>
<dbReference type="GO" id="GO:0006542">
    <property type="term" value="P:glutamine biosynthetic process"/>
    <property type="evidence" value="ECO:0007669"/>
    <property type="project" value="InterPro"/>
</dbReference>
<evidence type="ECO:0000256" key="1">
    <source>
        <dbReference type="ARBA" id="ARBA00022598"/>
    </source>
</evidence>
<dbReference type="PANTHER" id="PTHR43785:SF2">
    <property type="entry name" value="TYPE-1 GLUTAMINE SYNTHETASE 1"/>
    <property type="match status" value="1"/>
</dbReference>
<accession>A0A9D5A550</accession>
<feature type="domain" description="GS catalytic" evidence="4">
    <location>
        <begin position="122"/>
        <end position="454"/>
    </location>
</feature>
<protein>
    <recommendedName>
        <fullName evidence="4">GS catalytic domain-containing protein</fullName>
    </recommendedName>
</protein>
<dbReference type="Gene3D" id="3.10.20.70">
    <property type="entry name" value="Glutamine synthetase, N-terminal domain"/>
    <property type="match status" value="1"/>
</dbReference>
<dbReference type="Gramene" id="Psat06G0207200-T1">
    <property type="protein sequence ID" value="KAI5395754.1"/>
    <property type="gene ID" value="KIW84_062072"/>
</dbReference>
<dbReference type="SMART" id="SM01230">
    <property type="entry name" value="Gln-synt_C"/>
    <property type="match status" value="1"/>
</dbReference>
<keyword evidence="1" id="KW-0436">Ligase</keyword>
<dbReference type="Gene3D" id="3.30.590.10">
    <property type="entry name" value="Glutamine synthetase/guanido kinase, catalytic domain"/>
    <property type="match status" value="1"/>
</dbReference>
<dbReference type="Proteomes" id="UP001058974">
    <property type="component" value="Chromosome 6"/>
</dbReference>
<dbReference type="OrthoDB" id="77835at2759"/>
<evidence type="ECO:0000313" key="5">
    <source>
        <dbReference type="EMBL" id="KAI5395754.1"/>
    </source>
</evidence>
<dbReference type="InterPro" id="IPR014746">
    <property type="entry name" value="Gln_synth/guanido_kin_cat_dom"/>
</dbReference>
<dbReference type="GO" id="GO:0004356">
    <property type="term" value="F:glutamine synthetase activity"/>
    <property type="evidence" value="ECO:0007669"/>
    <property type="project" value="InterPro"/>
</dbReference>
<reference evidence="5 6" key="1">
    <citation type="journal article" date="2022" name="Nat. Genet.">
        <title>Improved pea reference genome and pan-genome highlight genomic features and evolutionary characteristics.</title>
        <authorList>
            <person name="Yang T."/>
            <person name="Liu R."/>
            <person name="Luo Y."/>
            <person name="Hu S."/>
            <person name="Wang D."/>
            <person name="Wang C."/>
            <person name="Pandey M.K."/>
            <person name="Ge S."/>
            <person name="Xu Q."/>
            <person name="Li N."/>
            <person name="Li G."/>
            <person name="Huang Y."/>
            <person name="Saxena R.K."/>
            <person name="Ji Y."/>
            <person name="Li M."/>
            <person name="Yan X."/>
            <person name="He Y."/>
            <person name="Liu Y."/>
            <person name="Wang X."/>
            <person name="Xiang C."/>
            <person name="Varshney R.K."/>
            <person name="Ding H."/>
            <person name="Gao S."/>
            <person name="Zong X."/>
        </authorList>
    </citation>
    <scope>NUCLEOTIDE SEQUENCE [LARGE SCALE GENOMIC DNA]</scope>
    <source>
        <strain evidence="5 6">cv. Zhongwan 6</strain>
    </source>
</reference>
<keyword evidence="6" id="KW-1185">Reference proteome</keyword>
<comment type="caution">
    <text evidence="5">The sequence shown here is derived from an EMBL/GenBank/DDBJ whole genome shotgun (WGS) entry which is preliminary data.</text>
</comment>
<proteinExistence type="inferred from homology"/>
<dbReference type="PANTHER" id="PTHR43785">
    <property type="entry name" value="GAMMA-GLUTAMYLPUTRESCINE SYNTHETASE"/>
    <property type="match status" value="1"/>
</dbReference>
<dbReference type="InterPro" id="IPR008146">
    <property type="entry name" value="Gln_synth_cat_dom"/>
</dbReference>
<dbReference type="EMBL" id="JAMSHJ010000006">
    <property type="protein sequence ID" value="KAI5395754.1"/>
    <property type="molecule type" value="Genomic_DNA"/>
</dbReference>
<evidence type="ECO:0000256" key="2">
    <source>
        <dbReference type="PROSITE-ProRule" id="PRU01331"/>
    </source>
</evidence>
<dbReference type="SUPFAM" id="SSF55931">
    <property type="entry name" value="Glutamine synthetase/guanido kinase"/>
    <property type="match status" value="1"/>
</dbReference>
<sequence>MDLNGNGNGNGILKVVDNVEESDVSFVRIIWVNHSGQYKCRAIPRKYFYETVTKNGVALPPVTMVRTSLLEKPAPGSGVDFVGEARLTPDLSTIKTIPWCKQDEMVLGDLNVKPGQASEHCPRETFRRVTKILKDEFDLIISTGFEVEFYLLKSIIREGKQEWVEIDSSPYCCTSAFDVACPILREIASALQSIGIQIEQLHVETGKGQFEVVLKHTICNKAVDNLVYTREIIKAIARKHGLLATFVPKYNLDDAGSACHAHLSLWQNGKNVFMASDESSKYGISTLGKEFMAGILYHLSSILSFITPLPISYERLQSTTWGTYLFWGNENKEAPLRAASSFGTPDGLKSNFEIRLIDGCANPYFGLSAIIAAGIDGLRRHLTLPEPIDIHPDLETLERIPKSLSESLEALHKAKFLEEFFGNKLLTAIKAIQKVEIDQYSKNKDAYKQLIHRY</sequence>
<dbReference type="InterPro" id="IPR036651">
    <property type="entry name" value="Gln_synt_N_sf"/>
</dbReference>
<dbReference type="SUPFAM" id="SSF54368">
    <property type="entry name" value="Glutamine synthetase, N-terminal domain"/>
    <property type="match status" value="1"/>
</dbReference>
<dbReference type="AlphaFoldDB" id="A0A9D5A550"/>
<name>A0A9D5A550_PEA</name>
<evidence type="ECO:0000256" key="3">
    <source>
        <dbReference type="RuleBase" id="RU000384"/>
    </source>
</evidence>
<organism evidence="5 6">
    <name type="scientific">Pisum sativum</name>
    <name type="common">Garden pea</name>
    <name type="synonym">Lathyrus oleraceus</name>
    <dbReference type="NCBI Taxonomy" id="3888"/>
    <lineage>
        <taxon>Eukaryota</taxon>
        <taxon>Viridiplantae</taxon>
        <taxon>Streptophyta</taxon>
        <taxon>Embryophyta</taxon>
        <taxon>Tracheophyta</taxon>
        <taxon>Spermatophyta</taxon>
        <taxon>Magnoliopsida</taxon>
        <taxon>eudicotyledons</taxon>
        <taxon>Gunneridae</taxon>
        <taxon>Pentapetalae</taxon>
        <taxon>rosids</taxon>
        <taxon>fabids</taxon>
        <taxon>Fabales</taxon>
        <taxon>Fabaceae</taxon>
        <taxon>Papilionoideae</taxon>
        <taxon>50 kb inversion clade</taxon>
        <taxon>NPAAA clade</taxon>
        <taxon>Hologalegina</taxon>
        <taxon>IRL clade</taxon>
        <taxon>Fabeae</taxon>
        <taxon>Lathyrus</taxon>
    </lineage>
</organism>
<dbReference type="FunFam" id="3.30.590.10:FF:000012">
    <property type="entry name" value="Glutamate-ammonia ligase"/>
    <property type="match status" value="1"/>
</dbReference>
<evidence type="ECO:0000313" key="6">
    <source>
        <dbReference type="Proteomes" id="UP001058974"/>
    </source>
</evidence>